<dbReference type="Proteomes" id="UP001162836">
    <property type="component" value="Unassembled WGS sequence"/>
</dbReference>
<dbReference type="InterPro" id="IPR002508">
    <property type="entry name" value="MurNAc-LAA_cat"/>
</dbReference>
<gene>
    <name evidence="2" type="ORF">LRS37_12940</name>
</gene>
<dbReference type="InterPro" id="IPR050695">
    <property type="entry name" value="N-acetylmuramoyl_amidase_3"/>
</dbReference>
<keyword evidence="3" id="KW-1185">Reference proteome</keyword>
<dbReference type="InterPro" id="IPR007730">
    <property type="entry name" value="SPOR-like_dom"/>
</dbReference>
<dbReference type="InterPro" id="IPR036680">
    <property type="entry name" value="SPOR-like_sf"/>
</dbReference>
<proteinExistence type="predicted"/>
<dbReference type="EMBL" id="JAJODE010000039">
    <property type="protein sequence ID" value="MCD4839756.1"/>
    <property type="molecule type" value="Genomic_DNA"/>
</dbReference>
<dbReference type="Pfam" id="PF01520">
    <property type="entry name" value="Amidase_3"/>
    <property type="match status" value="1"/>
</dbReference>
<dbReference type="CDD" id="cd02696">
    <property type="entry name" value="MurNAc-LAA"/>
    <property type="match status" value="1"/>
</dbReference>
<dbReference type="Gene3D" id="3.40.630.40">
    <property type="entry name" value="Zn-dependent exopeptidases"/>
    <property type="match status" value="1"/>
</dbReference>
<reference evidence="2 3" key="1">
    <citation type="journal article" date="2023" name="Antonie Van Leeuwenhoek">
        <title>Unveiling the genomic potential of a novel thermostable glycoside hydrolases producing Neobacillus sedimentimangrovi UE25.</title>
        <authorList>
            <person name="Ejaz U."/>
            <person name="Saleem F."/>
            <person name="Rashid R."/>
            <person name="Hasan K.A."/>
            <person name="Syed M.N."/>
            <person name="Sohail M."/>
        </authorList>
    </citation>
    <scope>NUCLEOTIDE SEQUENCE [LARGE SCALE GENOMIC DNA]</scope>
    <source>
        <strain evidence="2 3">UE25</strain>
    </source>
</reference>
<evidence type="ECO:0000313" key="3">
    <source>
        <dbReference type="Proteomes" id="UP001162836"/>
    </source>
</evidence>
<dbReference type="PANTHER" id="PTHR30404:SF8">
    <property type="entry name" value="AUTOLYSIN PH-RELATED"/>
    <property type="match status" value="1"/>
</dbReference>
<dbReference type="SMART" id="SM00646">
    <property type="entry name" value="Ami_3"/>
    <property type="match status" value="1"/>
</dbReference>
<organism evidence="2 3">
    <name type="scientific">Neobacillus sedimentimangrovi</name>
    <dbReference type="NCBI Taxonomy" id="2699460"/>
    <lineage>
        <taxon>Bacteria</taxon>
        <taxon>Bacillati</taxon>
        <taxon>Bacillota</taxon>
        <taxon>Bacilli</taxon>
        <taxon>Bacillales</taxon>
        <taxon>Bacillaceae</taxon>
        <taxon>Neobacillus</taxon>
    </lineage>
</organism>
<accession>A0ABS8QKD4</accession>
<dbReference type="SUPFAM" id="SSF110997">
    <property type="entry name" value="Sporulation related repeat"/>
    <property type="match status" value="1"/>
</dbReference>
<name>A0ABS8QKD4_9BACI</name>
<dbReference type="RefSeq" id="WP_231315104.1">
    <property type="nucleotide sequence ID" value="NZ_JAJODE010000039.1"/>
</dbReference>
<dbReference type="PANTHER" id="PTHR30404">
    <property type="entry name" value="N-ACETYLMURAMOYL-L-ALANINE AMIDASE"/>
    <property type="match status" value="1"/>
</dbReference>
<evidence type="ECO:0000259" key="1">
    <source>
        <dbReference type="SMART" id="SM00646"/>
    </source>
</evidence>
<sequence length="232" mass="25451">MGYKNVTISSGHGLKVRGASGYLDEVNEARKVVDKVAEYLKQLGVTVNVFHDNTSTTQSTNLQTIVNFHNKTTRDLDISIHFNANKTTSSPMGTEVLHYNAAGLASSISKAIAKAGGFKDRGGKQRKDLYFLKKTTKTAILIEVCFVDSSADRDLYKKNFEAICKAIAEQISGKVLSIPQPPKTSPQANTGASDGVFYRVITGSFENKELAEKRMTELKKAGFDSFLLPYKK</sequence>
<dbReference type="SUPFAM" id="SSF53187">
    <property type="entry name" value="Zn-dependent exopeptidases"/>
    <property type="match status" value="1"/>
</dbReference>
<evidence type="ECO:0000313" key="2">
    <source>
        <dbReference type="EMBL" id="MCD4839756.1"/>
    </source>
</evidence>
<protein>
    <submittedName>
        <fullName evidence="2">N-acetylmuramoyl-L-alanine amidase</fullName>
    </submittedName>
</protein>
<dbReference type="Pfam" id="PF05036">
    <property type="entry name" value="SPOR"/>
    <property type="match status" value="1"/>
</dbReference>
<feature type="domain" description="MurNAc-LAA" evidence="1">
    <location>
        <begin position="66"/>
        <end position="168"/>
    </location>
</feature>
<comment type="caution">
    <text evidence="2">The sequence shown here is derived from an EMBL/GenBank/DDBJ whole genome shotgun (WGS) entry which is preliminary data.</text>
</comment>